<accession>A0ABX2IKD5</accession>
<sequence>MRQLSGSLADAEVRRRLRDAIPWVVLVFGLILSLVAWQSLLRYVEGVRQHTFELRVADAHRLIEERIDAYRQILLGATGLLQASDDVTREEFSTYYRGLDLERRYPGILGVGYIELVHRHELTNHERLMRQSGLGEYRVRPEGDRARYAPIVFGEPWSRAAQERVLGLDQFIEPIRSEAMELAVDTASSVITGKVELFLDKGEGRSSAIMFAPVYQSGMALESLSDRRRAIRGFMFTAFHVAELMEGIFGHQENRLLHLQLFDGANTSSAHLLYASDTGREPALAARTDLLSKMQLELPGRRWQAVFTPNENFMAETADKLPEVVLASGILTSFLLFALLLLGARSSRLVIAQAEAKAREMTLDLRKSEARFRQVIDASPSGIVMVDRQGRMSLLNGRLEAMFGHAEGTLLGQPLETLLPEGARALHQRLREGFEKAPAMRLMGQGRYLTGLRADGSEFPLEIALSPVDTSEGHQTLAMVSDVTARYSAEQRIEATQNQLQAIINAASEFSIVAADTEGLITVFNTGAERMLGYSAGELIGRATPAIFHLPDELRRRGAELSQQTGLLIEGYEVFVHKARCGEAEAREWTYVRKDGSTLAVMLTVTALRNVQGGIAGFMGIAYDISARKQTERMQREAREAAESASRSKSEFLANMSHEIRTPLNAVLGMAQVLGFGRLDAEQREQLRLIEVSGKALLGILNDILDFSKIEAGRMELAPVPFHLSDVCDALAGIMAVSAADKAIDLHIQVDPALPRILLGDQLRLQQILVNLAGNAIKFTGNGEVSVGIGLLQREGNEIILRCEVRDTGIGMSEEQIGRLFAPFTQADTSTTRRYGGSGLGLVICKRLVEMMGGTIGVTSMPGQGSRFKFTVRMQALAEGQASQTPPLQGLQIQDLLVVDGSDSSSGALVAAAEALGVSCESCASESEAMARVITRGRNPDIVLIDWNMPDRGRGRLLQQLSQRKPDALPPIVLAVSSAHGRDQLNADPLLVSLDGVLIKPVTSSTLLDSVMQACSRRDNNRDLRRIMQLPEVQLRARSLRGARLLLVEDNAINQMVARGILQQAGAILDVAGNGQEALDRLRAHPELYVAILMDVQMPVMDGCTATRLLRSELGIKLPVIAMTAGVLQRQREECMAAGMNDFLSKPLDAVLTIKTLERALGHSLSRAVAASPEDAGESTPAGEVIAISGLETSEALARIGNNQALFRELLLQFCIEATPLPEALRHHLEQGRFKDAGRIFHTLKSTAANIGANALSEQARLGEAGMQQGDADAALAVLNAVEISLDLLLPAITAHLETRKQASSPASGADRVALQQLLRQLHQHDMDALDSFEYLRAGLPSACGAELAEQLTVLISALDFDAAAQLLEGRLAEA</sequence>
<evidence type="ECO:0000256" key="13">
    <source>
        <dbReference type="PROSITE-ProRule" id="PRU00169"/>
    </source>
</evidence>
<evidence type="ECO:0000259" key="18">
    <source>
        <dbReference type="PROSITE" id="PS50113"/>
    </source>
</evidence>
<dbReference type="InterPro" id="IPR036890">
    <property type="entry name" value="HATPase_C_sf"/>
</dbReference>
<dbReference type="CDD" id="cd00082">
    <property type="entry name" value="HisKA"/>
    <property type="match status" value="1"/>
</dbReference>
<feature type="domain" description="Histidine kinase" evidence="15">
    <location>
        <begin position="655"/>
        <end position="876"/>
    </location>
</feature>
<dbReference type="PROSITE" id="PS50110">
    <property type="entry name" value="RESPONSE_REGULATORY"/>
    <property type="match status" value="2"/>
</dbReference>
<keyword evidence="9 14" id="KW-1133">Transmembrane helix</keyword>
<feature type="domain" description="PAC" evidence="18">
    <location>
        <begin position="585"/>
        <end position="637"/>
    </location>
</feature>
<keyword evidence="22" id="KW-1185">Reference proteome</keyword>
<organism evidence="21 22">
    <name type="scientific">Uliginosibacterium aquaticum</name>
    <dbReference type="NCBI Taxonomy" id="2731212"/>
    <lineage>
        <taxon>Bacteria</taxon>
        <taxon>Pseudomonadati</taxon>
        <taxon>Pseudomonadota</taxon>
        <taxon>Betaproteobacteria</taxon>
        <taxon>Rhodocyclales</taxon>
        <taxon>Zoogloeaceae</taxon>
        <taxon>Uliginosibacterium</taxon>
    </lineage>
</organism>
<dbReference type="Pfam" id="PF01627">
    <property type="entry name" value="Hpt"/>
    <property type="match status" value="1"/>
</dbReference>
<dbReference type="Pfam" id="PF13426">
    <property type="entry name" value="PAS_9"/>
    <property type="match status" value="1"/>
</dbReference>
<dbReference type="InterPro" id="IPR003594">
    <property type="entry name" value="HATPase_dom"/>
</dbReference>
<dbReference type="InterPro" id="IPR005467">
    <property type="entry name" value="His_kinase_dom"/>
</dbReference>
<dbReference type="EC" id="2.7.13.3" evidence="3"/>
<dbReference type="Gene3D" id="1.10.287.130">
    <property type="match status" value="1"/>
</dbReference>
<evidence type="ECO:0000256" key="3">
    <source>
        <dbReference type="ARBA" id="ARBA00012438"/>
    </source>
</evidence>
<dbReference type="Pfam" id="PF00512">
    <property type="entry name" value="HisKA"/>
    <property type="match status" value="1"/>
</dbReference>
<dbReference type="SMART" id="SM01079">
    <property type="entry name" value="CHASE"/>
    <property type="match status" value="1"/>
</dbReference>
<keyword evidence="7" id="KW-0547">Nucleotide-binding</keyword>
<evidence type="ECO:0000256" key="6">
    <source>
        <dbReference type="ARBA" id="ARBA00022692"/>
    </source>
</evidence>
<dbReference type="PROSITE" id="PS50112">
    <property type="entry name" value="PAS"/>
    <property type="match status" value="2"/>
</dbReference>
<dbReference type="InterPro" id="IPR036641">
    <property type="entry name" value="HPT_dom_sf"/>
</dbReference>
<dbReference type="Gene3D" id="3.30.565.10">
    <property type="entry name" value="Histidine kinase-like ATPase, C-terminal domain"/>
    <property type="match status" value="1"/>
</dbReference>
<proteinExistence type="predicted"/>
<comment type="caution">
    <text evidence="21">The sequence shown here is derived from an EMBL/GenBank/DDBJ whole genome shotgun (WGS) entry which is preliminary data.</text>
</comment>
<keyword evidence="4" id="KW-1003">Cell membrane</keyword>
<feature type="transmembrane region" description="Helical" evidence="14">
    <location>
        <begin position="20"/>
        <end position="41"/>
    </location>
</feature>
<evidence type="ECO:0000259" key="20">
    <source>
        <dbReference type="PROSITE" id="PS50894"/>
    </source>
</evidence>
<feature type="domain" description="Response regulatory" evidence="16">
    <location>
        <begin position="1044"/>
        <end position="1161"/>
    </location>
</feature>
<dbReference type="SUPFAM" id="SSF52172">
    <property type="entry name" value="CheY-like"/>
    <property type="match status" value="2"/>
</dbReference>
<dbReference type="PROSITE" id="PS50894">
    <property type="entry name" value="HPT"/>
    <property type="match status" value="1"/>
</dbReference>
<dbReference type="CDD" id="cd17546">
    <property type="entry name" value="REC_hyHK_CKI1_RcsC-like"/>
    <property type="match status" value="1"/>
</dbReference>
<dbReference type="PANTHER" id="PTHR45339">
    <property type="entry name" value="HYBRID SIGNAL TRANSDUCTION HISTIDINE KINASE J"/>
    <property type="match status" value="1"/>
</dbReference>
<evidence type="ECO:0000256" key="1">
    <source>
        <dbReference type="ARBA" id="ARBA00000085"/>
    </source>
</evidence>
<dbReference type="Pfam" id="PF00072">
    <property type="entry name" value="Response_reg"/>
    <property type="match status" value="2"/>
</dbReference>
<dbReference type="InterPro" id="IPR003661">
    <property type="entry name" value="HisK_dim/P_dom"/>
</dbReference>
<dbReference type="Pfam" id="PF03924">
    <property type="entry name" value="CHASE"/>
    <property type="match status" value="1"/>
</dbReference>
<reference evidence="21 22" key="1">
    <citation type="submission" date="2020-06" db="EMBL/GenBank/DDBJ databases">
        <title>Draft genome of Uliginosibacterium sp. IMCC34675.</title>
        <authorList>
            <person name="Song J."/>
        </authorList>
    </citation>
    <scope>NUCLEOTIDE SEQUENCE [LARGE SCALE GENOMIC DNA]</scope>
    <source>
        <strain evidence="21 22">IMCC34675</strain>
    </source>
</reference>
<dbReference type="SUPFAM" id="SSF47226">
    <property type="entry name" value="Histidine-containing phosphotransfer domain, HPT domain"/>
    <property type="match status" value="1"/>
</dbReference>
<dbReference type="InterPro" id="IPR013767">
    <property type="entry name" value="PAS_fold"/>
</dbReference>
<dbReference type="NCBIfam" id="TIGR00229">
    <property type="entry name" value="sensory_box"/>
    <property type="match status" value="2"/>
</dbReference>
<evidence type="ECO:0000256" key="12">
    <source>
        <dbReference type="PROSITE-ProRule" id="PRU00110"/>
    </source>
</evidence>
<dbReference type="SUPFAM" id="SSF55874">
    <property type="entry name" value="ATPase domain of HSP90 chaperone/DNA topoisomerase II/histidine kinase"/>
    <property type="match status" value="1"/>
</dbReference>
<feature type="modified residue" description="4-aspartylphosphate" evidence="13">
    <location>
        <position position="946"/>
    </location>
</feature>
<evidence type="ECO:0000313" key="21">
    <source>
        <dbReference type="EMBL" id="NSL54505.1"/>
    </source>
</evidence>
<evidence type="ECO:0000256" key="11">
    <source>
        <dbReference type="ARBA" id="ARBA00023136"/>
    </source>
</evidence>
<dbReference type="PROSITE" id="PS50113">
    <property type="entry name" value="PAC"/>
    <property type="match status" value="2"/>
</dbReference>
<dbReference type="InterPro" id="IPR001789">
    <property type="entry name" value="Sig_transdc_resp-reg_receiver"/>
</dbReference>
<evidence type="ECO:0000256" key="7">
    <source>
        <dbReference type="ARBA" id="ARBA00022741"/>
    </source>
</evidence>
<dbReference type="RefSeq" id="WP_170020997.1">
    <property type="nucleotide sequence ID" value="NZ_JABCSC020000001.1"/>
</dbReference>
<dbReference type="Gene3D" id="3.30.450.20">
    <property type="entry name" value="PAS domain"/>
    <property type="match status" value="2"/>
</dbReference>
<keyword evidence="5 13" id="KW-0597">Phosphoprotein</keyword>
<comment type="catalytic activity">
    <reaction evidence="1">
        <text>ATP + protein L-histidine = ADP + protein N-phospho-L-histidine.</text>
        <dbReference type="EC" id="2.7.13.3"/>
    </reaction>
</comment>
<dbReference type="SUPFAM" id="SSF55785">
    <property type="entry name" value="PYP-like sensor domain (PAS domain)"/>
    <property type="match status" value="2"/>
</dbReference>
<dbReference type="SUPFAM" id="SSF47384">
    <property type="entry name" value="Homodimeric domain of signal transducing histidine kinase"/>
    <property type="match status" value="1"/>
</dbReference>
<evidence type="ECO:0000256" key="5">
    <source>
        <dbReference type="ARBA" id="ARBA00022553"/>
    </source>
</evidence>
<dbReference type="InterPro" id="IPR042240">
    <property type="entry name" value="CHASE_sf"/>
</dbReference>
<evidence type="ECO:0000256" key="4">
    <source>
        <dbReference type="ARBA" id="ARBA00022475"/>
    </source>
</evidence>
<dbReference type="PANTHER" id="PTHR45339:SF1">
    <property type="entry name" value="HYBRID SIGNAL TRANSDUCTION HISTIDINE KINASE J"/>
    <property type="match status" value="1"/>
</dbReference>
<feature type="modified residue" description="Phosphohistidine" evidence="12">
    <location>
        <position position="1242"/>
    </location>
</feature>
<evidence type="ECO:0000313" key="22">
    <source>
        <dbReference type="Proteomes" id="UP000778523"/>
    </source>
</evidence>
<dbReference type="InterPro" id="IPR001610">
    <property type="entry name" value="PAC"/>
</dbReference>
<dbReference type="InterPro" id="IPR000014">
    <property type="entry name" value="PAS"/>
</dbReference>
<feature type="domain" description="HPt" evidence="20">
    <location>
        <begin position="1203"/>
        <end position="1303"/>
    </location>
</feature>
<dbReference type="SMART" id="SM00388">
    <property type="entry name" value="HisKA"/>
    <property type="match status" value="1"/>
</dbReference>
<dbReference type="InterPro" id="IPR000700">
    <property type="entry name" value="PAS-assoc_C"/>
</dbReference>
<dbReference type="CDD" id="cd16922">
    <property type="entry name" value="HATPase_EvgS-ArcB-TorS-like"/>
    <property type="match status" value="1"/>
</dbReference>
<keyword evidence="10" id="KW-0902">Two-component regulatory system</keyword>
<dbReference type="SMART" id="SM00387">
    <property type="entry name" value="HATPase_c"/>
    <property type="match status" value="1"/>
</dbReference>
<dbReference type="Gene3D" id="3.40.50.2300">
    <property type="match status" value="2"/>
</dbReference>
<dbReference type="Pfam" id="PF02518">
    <property type="entry name" value="HATPase_c"/>
    <property type="match status" value="1"/>
</dbReference>
<feature type="domain" description="PAS" evidence="17">
    <location>
        <begin position="368"/>
        <end position="437"/>
    </location>
</feature>
<dbReference type="SMART" id="SM00448">
    <property type="entry name" value="REC"/>
    <property type="match status" value="2"/>
</dbReference>
<name>A0ABX2IKD5_9RHOO</name>
<evidence type="ECO:0000259" key="17">
    <source>
        <dbReference type="PROSITE" id="PS50112"/>
    </source>
</evidence>
<evidence type="ECO:0000256" key="2">
    <source>
        <dbReference type="ARBA" id="ARBA00004651"/>
    </source>
</evidence>
<feature type="domain" description="CHASE" evidence="19">
    <location>
        <begin position="83"/>
        <end position="306"/>
    </location>
</feature>
<evidence type="ECO:0000256" key="9">
    <source>
        <dbReference type="ARBA" id="ARBA00022989"/>
    </source>
</evidence>
<dbReference type="InterPro" id="IPR008207">
    <property type="entry name" value="Sig_transdc_His_kin_Hpt_dom"/>
</dbReference>
<comment type="subcellular location">
    <subcellularLocation>
        <location evidence="2">Cell membrane</location>
        <topology evidence="2">Multi-pass membrane protein</topology>
    </subcellularLocation>
</comment>
<evidence type="ECO:0000256" key="8">
    <source>
        <dbReference type="ARBA" id="ARBA00022840"/>
    </source>
</evidence>
<gene>
    <name evidence="21" type="ORF">HJ583_005680</name>
</gene>
<dbReference type="InterPro" id="IPR011006">
    <property type="entry name" value="CheY-like_superfamily"/>
</dbReference>
<dbReference type="Pfam" id="PF00989">
    <property type="entry name" value="PAS"/>
    <property type="match status" value="1"/>
</dbReference>
<dbReference type="PRINTS" id="PR00344">
    <property type="entry name" value="BCTRLSENSOR"/>
</dbReference>
<evidence type="ECO:0000256" key="10">
    <source>
        <dbReference type="ARBA" id="ARBA00023012"/>
    </source>
</evidence>
<dbReference type="InterPro" id="IPR004358">
    <property type="entry name" value="Sig_transdc_His_kin-like_C"/>
</dbReference>
<evidence type="ECO:0000256" key="14">
    <source>
        <dbReference type="SAM" id="Phobius"/>
    </source>
</evidence>
<feature type="domain" description="PAS" evidence="17">
    <location>
        <begin position="496"/>
        <end position="542"/>
    </location>
</feature>
<feature type="domain" description="Response regulatory" evidence="16">
    <location>
        <begin position="895"/>
        <end position="1015"/>
    </location>
</feature>
<dbReference type="PROSITE" id="PS50109">
    <property type="entry name" value="HIS_KIN"/>
    <property type="match status" value="1"/>
</dbReference>
<dbReference type="InterPro" id="IPR035965">
    <property type="entry name" value="PAS-like_dom_sf"/>
</dbReference>
<dbReference type="Gene3D" id="1.20.120.160">
    <property type="entry name" value="HPT domain"/>
    <property type="match status" value="1"/>
</dbReference>
<dbReference type="PROSITE" id="PS50839">
    <property type="entry name" value="CHASE"/>
    <property type="match status" value="1"/>
</dbReference>
<dbReference type="Gene3D" id="3.30.450.350">
    <property type="entry name" value="CHASE domain"/>
    <property type="match status" value="1"/>
</dbReference>
<dbReference type="CDD" id="cd00130">
    <property type="entry name" value="PAS"/>
    <property type="match status" value="2"/>
</dbReference>
<keyword evidence="8" id="KW-0067">ATP-binding</keyword>
<keyword evidence="6 14" id="KW-0812">Transmembrane</keyword>
<keyword evidence="11 14" id="KW-0472">Membrane</keyword>
<dbReference type="InterPro" id="IPR006189">
    <property type="entry name" value="CHASE_dom"/>
</dbReference>
<dbReference type="SMART" id="SM00091">
    <property type="entry name" value="PAS"/>
    <property type="match status" value="2"/>
</dbReference>
<evidence type="ECO:0000259" key="15">
    <source>
        <dbReference type="PROSITE" id="PS50109"/>
    </source>
</evidence>
<dbReference type="SMART" id="SM00086">
    <property type="entry name" value="PAC"/>
    <property type="match status" value="2"/>
</dbReference>
<dbReference type="EMBL" id="JABCSC020000001">
    <property type="protein sequence ID" value="NSL54505.1"/>
    <property type="molecule type" value="Genomic_DNA"/>
</dbReference>
<dbReference type="InterPro" id="IPR036097">
    <property type="entry name" value="HisK_dim/P_sf"/>
</dbReference>
<dbReference type="CDD" id="cd00156">
    <property type="entry name" value="REC"/>
    <property type="match status" value="1"/>
</dbReference>
<feature type="modified residue" description="4-aspartylphosphate" evidence="13">
    <location>
        <position position="1095"/>
    </location>
</feature>
<protein>
    <recommendedName>
        <fullName evidence="3">histidine kinase</fullName>
        <ecNumber evidence="3">2.7.13.3</ecNumber>
    </recommendedName>
</protein>
<dbReference type="Proteomes" id="UP000778523">
    <property type="component" value="Unassembled WGS sequence"/>
</dbReference>
<evidence type="ECO:0000259" key="16">
    <source>
        <dbReference type="PROSITE" id="PS50110"/>
    </source>
</evidence>
<evidence type="ECO:0000259" key="19">
    <source>
        <dbReference type="PROSITE" id="PS50839"/>
    </source>
</evidence>
<feature type="domain" description="PAC" evidence="18">
    <location>
        <begin position="442"/>
        <end position="495"/>
    </location>
</feature>